<sequence>MSVHGSSDDESNYEVEYLLSDNEDHQILIDPNGYDSDDNDVSDGEEGGEESNPDKTQGKPKKGKNFSWAEKLLLCELVGQAKDTIENVSSNNNITLAKKNEAWASITFLFEALSTENGIKQTRTEAQLRRLWERIKTACRKEDSDYQQRKLLSKTGNLSIIKDKKTTNKEILYQGVRKIVPTVDFILNNKFDSTGQIEGLQECDTEPSCDLTANAVPFEQAGASGVPRLPIERAHTKKKPMKILHSNKENTATLERSPLKNVSNLKRASASQVTPDILGQRLYKTADFQVSRGKKKKSATDIRIEFEGRTKKQDECTSTKAEIFQMQLDATSQQLKYWTTMARMSEMDVQIREKELQAKAYAVSVQRMKYQYWKSKKLCEFESENPQAYNE</sequence>
<evidence type="ECO:0000313" key="2">
    <source>
        <dbReference type="Proteomes" id="UP001239111"/>
    </source>
</evidence>
<comment type="caution">
    <text evidence="1">The sequence shown here is derived from an EMBL/GenBank/DDBJ whole genome shotgun (WGS) entry which is preliminary data.</text>
</comment>
<protein>
    <submittedName>
        <fullName evidence="1">Uncharacterized protein</fullName>
    </submittedName>
</protein>
<evidence type="ECO:0000313" key="1">
    <source>
        <dbReference type="EMBL" id="KAJ8677259.1"/>
    </source>
</evidence>
<organism evidence="1 2">
    <name type="scientific">Eretmocerus hayati</name>
    <dbReference type="NCBI Taxonomy" id="131215"/>
    <lineage>
        <taxon>Eukaryota</taxon>
        <taxon>Metazoa</taxon>
        <taxon>Ecdysozoa</taxon>
        <taxon>Arthropoda</taxon>
        <taxon>Hexapoda</taxon>
        <taxon>Insecta</taxon>
        <taxon>Pterygota</taxon>
        <taxon>Neoptera</taxon>
        <taxon>Endopterygota</taxon>
        <taxon>Hymenoptera</taxon>
        <taxon>Apocrita</taxon>
        <taxon>Proctotrupomorpha</taxon>
        <taxon>Chalcidoidea</taxon>
        <taxon>Aphelinidae</taxon>
        <taxon>Aphelininae</taxon>
        <taxon>Eretmocerus</taxon>
    </lineage>
</organism>
<gene>
    <name evidence="1" type="ORF">QAD02_013046</name>
</gene>
<dbReference type="EMBL" id="CM056742">
    <property type="protein sequence ID" value="KAJ8677259.1"/>
    <property type="molecule type" value="Genomic_DNA"/>
</dbReference>
<keyword evidence="2" id="KW-1185">Reference proteome</keyword>
<dbReference type="Proteomes" id="UP001239111">
    <property type="component" value="Chromosome 2"/>
</dbReference>
<reference evidence="1" key="1">
    <citation type="submission" date="2023-04" db="EMBL/GenBank/DDBJ databases">
        <title>A chromosome-level genome assembly of the parasitoid wasp Eretmocerus hayati.</title>
        <authorList>
            <person name="Zhong Y."/>
            <person name="Liu S."/>
            <person name="Liu Y."/>
        </authorList>
    </citation>
    <scope>NUCLEOTIDE SEQUENCE</scope>
    <source>
        <strain evidence="1">ZJU_SS_LIU_2023</strain>
    </source>
</reference>
<proteinExistence type="predicted"/>
<accession>A0ACC2P129</accession>
<name>A0ACC2P129_9HYME</name>